<protein>
    <recommendedName>
        <fullName evidence="8">Nuclear pore complex protein</fullName>
    </recommendedName>
</protein>
<comment type="similarity">
    <text evidence="1 8">Belongs to the nucleoporin Nup84/Nup107 family.</text>
</comment>
<keyword evidence="4" id="KW-0653">Protein transport</keyword>
<dbReference type="EnsemblMetazoa" id="CJA02789.1">
    <property type="protein sequence ID" value="CJA02789.1"/>
    <property type="gene ID" value="WBGene00121993"/>
</dbReference>
<evidence type="ECO:0000256" key="6">
    <source>
        <dbReference type="ARBA" id="ARBA00023132"/>
    </source>
</evidence>
<evidence type="ECO:0000256" key="7">
    <source>
        <dbReference type="ARBA" id="ARBA00023242"/>
    </source>
</evidence>
<keyword evidence="8" id="KW-0472">Membrane</keyword>
<dbReference type="GO" id="GO:1900037">
    <property type="term" value="P:regulation of cellular response to hypoxia"/>
    <property type="evidence" value="ECO:0007669"/>
    <property type="project" value="EnsemblMetazoa"/>
</dbReference>
<dbReference type="GO" id="GO:0002119">
    <property type="term" value="P:nematode larval development"/>
    <property type="evidence" value="ECO:0007669"/>
    <property type="project" value="EnsemblMetazoa"/>
</dbReference>
<evidence type="ECO:0000256" key="4">
    <source>
        <dbReference type="ARBA" id="ARBA00022927"/>
    </source>
</evidence>
<dbReference type="GO" id="GO:0000973">
    <property type="term" value="P:post-transcriptional tethering of RNA polymerase II gene DNA at nuclear periphery"/>
    <property type="evidence" value="ECO:0007669"/>
    <property type="project" value="TreeGrafter"/>
</dbReference>
<dbReference type="GO" id="GO:0006606">
    <property type="term" value="P:protein import into nucleus"/>
    <property type="evidence" value="ECO:0007669"/>
    <property type="project" value="TreeGrafter"/>
</dbReference>
<dbReference type="GO" id="GO:0010965">
    <property type="term" value="P:regulation of mitotic sister chromatid separation"/>
    <property type="evidence" value="ECO:0007669"/>
    <property type="project" value="EnsemblMetazoa"/>
</dbReference>
<dbReference type="GO" id="GO:0031965">
    <property type="term" value="C:nuclear membrane"/>
    <property type="evidence" value="ECO:0007669"/>
    <property type="project" value="UniProtKB-SubCell"/>
</dbReference>
<evidence type="ECO:0000256" key="1">
    <source>
        <dbReference type="ARBA" id="ARBA00009510"/>
    </source>
</evidence>
<dbReference type="GO" id="GO:0031080">
    <property type="term" value="C:nuclear pore outer ring"/>
    <property type="evidence" value="ECO:0007669"/>
    <property type="project" value="TreeGrafter"/>
</dbReference>
<keyword evidence="7 8" id="KW-0539">Nucleus</keyword>
<evidence type="ECO:0000313" key="10">
    <source>
        <dbReference type="Proteomes" id="UP000005237"/>
    </source>
</evidence>
<keyword evidence="5 8" id="KW-0811">Translocation</keyword>
<dbReference type="AlphaFoldDB" id="A0A8R1HNU9"/>
<evidence type="ECO:0000256" key="8">
    <source>
        <dbReference type="RuleBase" id="RU365072"/>
    </source>
</evidence>
<dbReference type="PANTHER" id="PTHR13003:SF2">
    <property type="entry name" value="NUCLEAR PORE COMPLEX PROTEIN NUP107"/>
    <property type="match status" value="1"/>
</dbReference>
<dbReference type="GO" id="GO:0006406">
    <property type="term" value="P:mRNA export from nucleus"/>
    <property type="evidence" value="ECO:0007669"/>
    <property type="project" value="TreeGrafter"/>
</dbReference>
<dbReference type="InterPro" id="IPR007252">
    <property type="entry name" value="Nup84/Nup107"/>
</dbReference>
<keyword evidence="10" id="KW-1185">Reference proteome</keyword>
<proteinExistence type="inferred from homology"/>
<accession>A0A8R1HNU9</accession>
<comment type="subunit">
    <text evidence="8">Part of the nuclear pore complex (NPC).</text>
</comment>
<evidence type="ECO:0000256" key="2">
    <source>
        <dbReference type="ARBA" id="ARBA00022448"/>
    </source>
</evidence>
<evidence type="ECO:0000256" key="3">
    <source>
        <dbReference type="ARBA" id="ARBA00022816"/>
    </source>
</evidence>
<dbReference type="GO" id="GO:0017056">
    <property type="term" value="F:structural constituent of nuclear pore"/>
    <property type="evidence" value="ECO:0007669"/>
    <property type="project" value="UniProtKB-UniRule"/>
</dbReference>
<evidence type="ECO:0000256" key="5">
    <source>
        <dbReference type="ARBA" id="ARBA00023010"/>
    </source>
</evidence>
<dbReference type="Proteomes" id="UP000005237">
    <property type="component" value="Unassembled WGS sequence"/>
</dbReference>
<keyword evidence="3" id="KW-0509">mRNA transport</keyword>
<reference evidence="9" key="2">
    <citation type="submission" date="2022-06" db="UniProtKB">
        <authorList>
            <consortium name="EnsemblMetazoa"/>
        </authorList>
    </citation>
    <scope>IDENTIFICATION</scope>
    <source>
        <strain evidence="9">DF5081</strain>
    </source>
</reference>
<keyword evidence="2 8" id="KW-0813">Transport</keyword>
<dbReference type="GO" id="GO:0034501">
    <property type="term" value="P:protein localization to kinetochore"/>
    <property type="evidence" value="ECO:0007669"/>
    <property type="project" value="EnsemblMetazoa"/>
</dbReference>
<keyword evidence="6 8" id="KW-0906">Nuclear pore complex</keyword>
<name>A0A8R1HNU9_CAEJA</name>
<dbReference type="Pfam" id="PF04121">
    <property type="entry name" value="Nup84_Nup100"/>
    <property type="match status" value="1"/>
</dbReference>
<dbReference type="PANTHER" id="PTHR13003">
    <property type="entry name" value="NUP107-RELATED"/>
    <property type="match status" value="1"/>
</dbReference>
<comment type="subcellular location">
    <subcellularLocation>
        <location evidence="8">Nucleus</location>
        <location evidence="8">Nuclear pore complex</location>
    </subcellularLocation>
    <subcellularLocation>
        <location evidence="8">Nucleus membrane</location>
    </subcellularLocation>
</comment>
<evidence type="ECO:0000313" key="9">
    <source>
        <dbReference type="EnsemblMetazoa" id="CJA02789.1"/>
    </source>
</evidence>
<comment type="function">
    <text evidence="8">Functions as a component of the nuclear pore complex (NPC).</text>
</comment>
<sequence length="813" mass="91450">MTEILGLGGSSTSFEVTDEVARKNETAFKYTTIFHTSLCEKLYQELCALAVGEFDLPGGQISPFMWTRLHEIYSGIEMQTRKLPTGAKYSVSSQKYANEAVQIASVLSIYTALAHVYDETQEVSLLSKLVVEDIEFRRIYALLLWSEKAISEQQYEHGLSDRVRKLESTKSIRINSMMALKRPSFSMGAPKDASLDPDAPGTKEDQAFEQAALSTFFQLVRCGEAAKASNIAVDLGMADVGTQLQLHALLRNPLDVPLQATKQNFGEYKRARRAKYFQMLQKLIDASEGNENDAYSLLLSAVRGNIAPMLNAGKTVIEKIWAYANSAFLARLLAAEEVMSQEDIANLFNVPLTCKSILDELRTEYDRTGEVLILLRVVDDMLNDDIEDLYKFAKETVGNYVPKDPKCKVNMLGLDIFFHLVAVAYASGFEPNDDGNAVIALGFDDLRARSGNVSHKRMAGFYSRFLPEDMKLSQIVDTMKLADTDKERQIFAESLKQANIDFGQCACTLIQQVRQDDESQMVTLDEQIEQWNWLLIGGEETALPALEECNRLIRKVLLQTPIDESIIRRIVRLAFQYELPKTLSSAVVNETKILSLIQDSALFEQDAESPLTIARIEHAALEFYGLCSFLDVNNFTITIALKLGLMVKYTPITEQEMSTIGGVKRKDTTIPADWEASLRVRARAEQTLQEEGVKKKVADHNTRVGMVQQHLDTVLPLLRGLVNNIGVRADYFLAPRDNGDPMKNHRTEIQKIRNHLLPQFFIVLSQAAAKLNDSTNFHDFFTSFDDSCEEFGLDNDKLNFIRECFAKVNLKVE</sequence>
<reference evidence="10" key="1">
    <citation type="submission" date="2010-08" db="EMBL/GenBank/DDBJ databases">
        <authorList>
            <consortium name="Caenorhabditis japonica Sequencing Consortium"/>
            <person name="Wilson R.K."/>
        </authorList>
    </citation>
    <scope>NUCLEOTIDE SEQUENCE [LARGE SCALE GENOMIC DNA]</scope>
    <source>
        <strain evidence="10">DF5081</strain>
    </source>
</reference>
<organism evidence="9 10">
    <name type="scientific">Caenorhabditis japonica</name>
    <dbReference type="NCBI Taxonomy" id="281687"/>
    <lineage>
        <taxon>Eukaryota</taxon>
        <taxon>Metazoa</taxon>
        <taxon>Ecdysozoa</taxon>
        <taxon>Nematoda</taxon>
        <taxon>Chromadorea</taxon>
        <taxon>Rhabditida</taxon>
        <taxon>Rhabditina</taxon>
        <taxon>Rhabditomorpha</taxon>
        <taxon>Rhabditoidea</taxon>
        <taxon>Rhabditidae</taxon>
        <taxon>Peloderinae</taxon>
        <taxon>Caenorhabditis</taxon>
    </lineage>
</organism>
<dbReference type="GO" id="GO:0097298">
    <property type="term" value="P:regulation of nucleus size"/>
    <property type="evidence" value="ECO:0007669"/>
    <property type="project" value="EnsemblMetazoa"/>
</dbReference>
<dbReference type="GO" id="GO:0051382">
    <property type="term" value="P:kinetochore assembly"/>
    <property type="evidence" value="ECO:0007669"/>
    <property type="project" value="EnsemblMetazoa"/>
</dbReference>